<dbReference type="GO" id="GO:0005634">
    <property type="term" value="C:nucleus"/>
    <property type="evidence" value="ECO:0007669"/>
    <property type="project" value="TreeGrafter"/>
</dbReference>
<evidence type="ECO:0000313" key="2">
    <source>
        <dbReference type="Proteomes" id="UP000515160"/>
    </source>
</evidence>
<reference evidence="3" key="1">
    <citation type="submission" date="2025-08" db="UniProtKB">
        <authorList>
            <consortium name="RefSeq"/>
        </authorList>
    </citation>
    <scope>IDENTIFICATION</scope>
    <source>
        <strain evidence="3">15112-1751.03</strain>
        <tissue evidence="3">Whole Adult</tissue>
    </source>
</reference>
<feature type="domain" description="MADF" evidence="1">
    <location>
        <begin position="7"/>
        <end position="98"/>
    </location>
</feature>
<keyword evidence="2" id="KW-1185">Reference proteome</keyword>
<dbReference type="Proteomes" id="UP000515160">
    <property type="component" value="Chromosome 3"/>
</dbReference>
<proteinExistence type="predicted"/>
<dbReference type="OrthoDB" id="6147983at2759"/>
<organism evidence="2 3">
    <name type="scientific">Drosophila albomicans</name>
    <name type="common">Fruit fly</name>
    <dbReference type="NCBI Taxonomy" id="7291"/>
    <lineage>
        <taxon>Eukaryota</taxon>
        <taxon>Metazoa</taxon>
        <taxon>Ecdysozoa</taxon>
        <taxon>Arthropoda</taxon>
        <taxon>Hexapoda</taxon>
        <taxon>Insecta</taxon>
        <taxon>Pterygota</taxon>
        <taxon>Neoptera</taxon>
        <taxon>Endopterygota</taxon>
        <taxon>Diptera</taxon>
        <taxon>Brachycera</taxon>
        <taxon>Muscomorpha</taxon>
        <taxon>Ephydroidea</taxon>
        <taxon>Drosophilidae</taxon>
        <taxon>Drosophila</taxon>
    </lineage>
</organism>
<gene>
    <name evidence="3" type="primary">LOC117572611</name>
</gene>
<dbReference type="PANTHER" id="PTHR12243">
    <property type="entry name" value="MADF DOMAIN TRANSCRIPTION FACTOR"/>
    <property type="match status" value="1"/>
</dbReference>
<dbReference type="Pfam" id="PF10545">
    <property type="entry name" value="MADF_DNA_bdg"/>
    <property type="match status" value="1"/>
</dbReference>
<dbReference type="AlphaFoldDB" id="A0A6P8Z3Q8"/>
<dbReference type="GO" id="GO:0006357">
    <property type="term" value="P:regulation of transcription by RNA polymerase II"/>
    <property type="evidence" value="ECO:0007669"/>
    <property type="project" value="TreeGrafter"/>
</dbReference>
<evidence type="ECO:0000313" key="3">
    <source>
        <dbReference type="RefSeq" id="XP_034111452.1"/>
    </source>
</evidence>
<dbReference type="RefSeq" id="XP_034111452.1">
    <property type="nucleotide sequence ID" value="XM_034255561.2"/>
</dbReference>
<dbReference type="InterPro" id="IPR006578">
    <property type="entry name" value="MADF-dom"/>
</dbReference>
<evidence type="ECO:0000259" key="1">
    <source>
        <dbReference type="PROSITE" id="PS51029"/>
    </source>
</evidence>
<accession>A0A6P8Z3Q8</accession>
<dbReference type="PANTHER" id="PTHR12243:SF60">
    <property type="entry name" value="SI:CH211-15D5.12-RELATED"/>
    <property type="match status" value="1"/>
</dbReference>
<dbReference type="GeneID" id="117572611"/>
<protein>
    <submittedName>
        <fullName evidence="3">Uncharacterized protein LOC117572611</fullName>
    </submittedName>
</protein>
<dbReference type="PROSITE" id="PS51029">
    <property type="entry name" value="MADF"/>
    <property type="match status" value="1"/>
</dbReference>
<name>A0A6P8Z3Q8_DROAB</name>
<dbReference type="GO" id="GO:0005667">
    <property type="term" value="C:transcription regulator complex"/>
    <property type="evidence" value="ECO:0007669"/>
    <property type="project" value="TreeGrafter"/>
</dbReference>
<dbReference type="InterPro" id="IPR039353">
    <property type="entry name" value="TF_Adf1"/>
</dbReference>
<sequence length="205" mass="23965">MDLDAEQLIFLIESRKPIYNYKSKDHANKEITDKLWRQIAKELNCEVSDCKSKWTVLRNSYARYLRDERHGLRLNLSGRRKKKWYLADSMAFLKDYVHQQHPVAALDSQDTSSISSESKMRSSRTFAVSTKKVKTEMVKSSSECFTPMAKETTSESSSGLFFKSLLMDYDQLSSKQQRSFRLAMLTKMNELQEEAENETEVDWQD</sequence>
<dbReference type="SMART" id="SM00595">
    <property type="entry name" value="MADF"/>
    <property type="match status" value="1"/>
</dbReference>